<evidence type="ECO:0000256" key="3">
    <source>
        <dbReference type="PROSITE-ProRule" id="PRU00289"/>
    </source>
</evidence>
<keyword evidence="5" id="KW-0472">Membrane</keyword>
<evidence type="ECO:0000259" key="6">
    <source>
        <dbReference type="PROSITE" id="PS50901"/>
    </source>
</evidence>
<dbReference type="SMART" id="SM00382">
    <property type="entry name" value="AAA"/>
    <property type="match status" value="3"/>
</dbReference>
<keyword evidence="2 3" id="KW-0067">ATP-binding</keyword>
<evidence type="ECO:0000256" key="5">
    <source>
        <dbReference type="SAM" id="Phobius"/>
    </source>
</evidence>
<keyword evidence="5" id="KW-1133">Transmembrane helix</keyword>
<dbReference type="InterPro" id="IPR050206">
    <property type="entry name" value="FtsK/SpoIIIE/SftA"/>
</dbReference>
<dbReference type="CDD" id="cd01127">
    <property type="entry name" value="TrwB_TraG_TraD_VirD4"/>
    <property type="match status" value="1"/>
</dbReference>
<feature type="transmembrane region" description="Helical" evidence="5">
    <location>
        <begin position="248"/>
        <end position="265"/>
    </location>
</feature>
<dbReference type="PANTHER" id="PTHR22683:SF1">
    <property type="entry name" value="TYPE VII SECRETION SYSTEM PROTEIN ESSC"/>
    <property type="match status" value="1"/>
</dbReference>
<organism evidence="7 8">
    <name type="scientific">Streptomyces axinellae</name>
    <dbReference type="NCBI Taxonomy" id="552788"/>
    <lineage>
        <taxon>Bacteria</taxon>
        <taxon>Bacillati</taxon>
        <taxon>Actinomycetota</taxon>
        <taxon>Actinomycetes</taxon>
        <taxon>Kitasatosporales</taxon>
        <taxon>Streptomycetaceae</taxon>
        <taxon>Streptomyces</taxon>
    </lineage>
</organism>
<accession>A0ABP6D8R5</accession>
<feature type="binding site" evidence="3">
    <location>
        <begin position="668"/>
        <end position="675"/>
    </location>
    <ligand>
        <name>ATP</name>
        <dbReference type="ChEBI" id="CHEBI:30616"/>
    </ligand>
</feature>
<dbReference type="InterPro" id="IPR002543">
    <property type="entry name" value="FtsK_dom"/>
</dbReference>
<feature type="compositionally biased region" description="Low complexity" evidence="4">
    <location>
        <begin position="50"/>
        <end position="60"/>
    </location>
</feature>
<dbReference type="SUPFAM" id="SSF49879">
    <property type="entry name" value="SMAD/FHA domain"/>
    <property type="match status" value="1"/>
</dbReference>
<keyword evidence="1 3" id="KW-0547">Nucleotide-binding</keyword>
<dbReference type="SUPFAM" id="SSF52540">
    <property type="entry name" value="P-loop containing nucleoside triphosphate hydrolases"/>
    <property type="match status" value="2"/>
</dbReference>
<dbReference type="Gene3D" id="2.60.200.20">
    <property type="match status" value="1"/>
</dbReference>
<dbReference type="PANTHER" id="PTHR22683">
    <property type="entry name" value="SPORULATION PROTEIN RELATED"/>
    <property type="match status" value="1"/>
</dbReference>
<evidence type="ECO:0000256" key="1">
    <source>
        <dbReference type="ARBA" id="ARBA00022741"/>
    </source>
</evidence>
<feature type="compositionally biased region" description="Gly residues" evidence="4">
    <location>
        <begin position="38"/>
        <end position="49"/>
    </location>
</feature>
<dbReference type="Pfam" id="PF01580">
    <property type="entry name" value="FtsK_SpoIIIE"/>
    <property type="match status" value="2"/>
</dbReference>
<dbReference type="InterPro" id="IPR008984">
    <property type="entry name" value="SMAD_FHA_dom_sf"/>
</dbReference>
<dbReference type="InterPro" id="IPR003593">
    <property type="entry name" value="AAA+_ATPase"/>
</dbReference>
<gene>
    <name evidence="7" type="ORF">GCM10009863_59320</name>
</gene>
<evidence type="ECO:0000256" key="2">
    <source>
        <dbReference type="ARBA" id="ARBA00022840"/>
    </source>
</evidence>
<dbReference type="InterPro" id="IPR027417">
    <property type="entry name" value="P-loop_NTPase"/>
</dbReference>
<dbReference type="PROSITE" id="PS50901">
    <property type="entry name" value="FTSK"/>
    <property type="match status" value="2"/>
</dbReference>
<proteinExistence type="predicted"/>
<keyword evidence="5" id="KW-0812">Transmembrane</keyword>
<feature type="binding site" evidence="3">
    <location>
        <begin position="1021"/>
        <end position="1028"/>
    </location>
    <ligand>
        <name>ATP</name>
        <dbReference type="ChEBI" id="CHEBI:30616"/>
    </ligand>
</feature>
<dbReference type="Gene3D" id="3.40.50.300">
    <property type="entry name" value="P-loop containing nucleotide triphosphate hydrolases"/>
    <property type="match status" value="4"/>
</dbReference>
<dbReference type="Proteomes" id="UP001501447">
    <property type="component" value="Unassembled WGS sequence"/>
</dbReference>
<feature type="region of interest" description="Disordered" evidence="4">
    <location>
        <begin position="32"/>
        <end position="61"/>
    </location>
</feature>
<reference evidence="8" key="1">
    <citation type="journal article" date="2019" name="Int. J. Syst. Evol. Microbiol.">
        <title>The Global Catalogue of Microorganisms (GCM) 10K type strain sequencing project: providing services to taxonomists for standard genome sequencing and annotation.</title>
        <authorList>
            <consortium name="The Broad Institute Genomics Platform"/>
            <consortium name="The Broad Institute Genome Sequencing Center for Infectious Disease"/>
            <person name="Wu L."/>
            <person name="Ma J."/>
        </authorList>
    </citation>
    <scope>NUCLEOTIDE SEQUENCE [LARGE SCALE GENOMIC DNA]</scope>
    <source>
        <strain evidence="8">JCM 16373</strain>
    </source>
</reference>
<dbReference type="EMBL" id="BAAARJ010000024">
    <property type="protein sequence ID" value="GAA2635076.1"/>
    <property type="molecule type" value="Genomic_DNA"/>
</dbReference>
<name>A0ABP6D8R5_9ACTN</name>
<feature type="region of interest" description="Disordered" evidence="4">
    <location>
        <begin position="207"/>
        <end position="244"/>
    </location>
</feature>
<dbReference type="CDD" id="cd00060">
    <property type="entry name" value="FHA"/>
    <property type="match status" value="1"/>
</dbReference>
<feature type="domain" description="FtsK" evidence="6">
    <location>
        <begin position="650"/>
        <end position="842"/>
    </location>
</feature>
<feature type="domain" description="FtsK" evidence="6">
    <location>
        <begin position="1004"/>
        <end position="1195"/>
    </location>
</feature>
<evidence type="ECO:0000313" key="8">
    <source>
        <dbReference type="Proteomes" id="UP001501447"/>
    </source>
</evidence>
<keyword evidence="8" id="KW-1185">Reference proteome</keyword>
<protein>
    <submittedName>
        <fullName evidence="7">FtsK/SpoIIIE domain-containing protein</fullName>
    </submittedName>
</protein>
<evidence type="ECO:0000256" key="4">
    <source>
        <dbReference type="SAM" id="MobiDB-lite"/>
    </source>
</evidence>
<evidence type="ECO:0000313" key="7">
    <source>
        <dbReference type="EMBL" id="GAA2635076.1"/>
    </source>
</evidence>
<comment type="caution">
    <text evidence="7">The sequence shown here is derived from an EMBL/GenBank/DDBJ whole genome shotgun (WGS) entry which is preliminary data.</text>
</comment>
<sequence length="1493" mass="157171">MRERRADLLLAAEPDDPVGSVAREISRLLDAAPAHGPGAAGEAGPGGQAAGPAEYAAGPGTREPALHINGFRLDPALPLAESPVRDGVLVSVGAPHACPPPAAQGTVEVRVVGGPDAGGVHRLGPGVAVVGSGPDAWIRPDDAALPHSACEVDVAVDGGVTVRPAFGSGVTMDGRPVEGPTGWRPGSVVAAGHTLLELRVPSFPDTALKPSQDGTGLDYNRPPRITPAPRGTKFQLPTRPRQSDARPLPWAVALAPLVAAVAMVLLLGSMIYLVMAVLTPISLLAHHFYDRRHGKKSYRRMRAEYGQHRASIEYQARRAMAEETAARRMACPDPAEVYLAATGPGQRLWERRLEDDDHGLLRVGTGALPSEVELTDPGRQEHRRSEQLALSDVPVTVPLRSHGILGVAGRGELPRSVGRWLVAQAAALHSPADLTVCVLTDATGRESWEWVRWLPHARGREEHGAVALLGTDVESVARRISELLTTLGARQEAERGRGPGGEREWRGPSVLVVLDGSRKLRALPGLTQLLREGPRFGIHLVCLDADRRLLPEECRALVEEDHFGLLQVSRVGAEPVRAVRPDCVTPAWCESVARAMAPVRDVSEKEAGALPDSCRLLDLLDLEPPTPAGVAARWAAGGRSTSAVVGESFDGPFTIDLVRDGPHGLVAGTTGSGKSELLQTLVASLAVANRPDAMNFVLVDYKGGAAFKGCEQLPHTVGMVTDLDSHLVERALVSLGAELRRRERALEAAGVSDLENYLLAARRDPSLKPLPRLLIVVDEFASMARELPDFVPGLVNIAQRGRSLGIHLILATQRPSGVVSPEIRANTNLRIALRVTGSAESQDVIDAPDSAHIAKSAPGRALVRLGASSLLPFQAGRVGGRRPEVTVAAQPWAAPVTWDGLGRPAPVRPSPAGRSEDDPLTDLALLVDAVDEAAAAMGFEEPYRPWLEPLADLVTVADLVPVAELGTRTAPATGSGPPTAPARAHADVPPAVFGVTDVPARQSRMPLALDLVDGDHLLLVGGPRSGRSTALRTIAGSLAATASPADVHLYGVDCGSNALAPLAGLPHCGGIVTRDQTDRLTRLLGRLHAEVSRRQQLLAHAGVTGVAEQRATAATPRERLPWMVLLLDGWESYTAAFESYDYGKLIDSMTQLFREGPSVGLRVVMTAGRGGLAGTVSSSFGDRLILRLADPNDYTTAGMSPRDVPSQLPPGRALRPCEDGVLESQIALLAPDPSGQAQVRALRDIAAEATRTHGRPPRGLRPVRVDALPARATVREALALDADFVPPSPMWALVGVGGDELAPAGVDLTQHGPGFVIGGPPKSGRSTALLSAARSLLRAGVPLVAVTPKRSPLRELAGAPGVLGVLQDTSAAEELREAQARATGGRYAVVIDDAELVYDTPLDAALESAVRTGVDGDHAVLAAGNSDTLSAQYRGFVKEARRSRSGLLLSPQSNTDGELLSVRLPRTNGAGTPGRGLLVLSGEMTPVQAVIEE</sequence>